<keyword evidence="7" id="KW-0695">RNA-directed DNA polymerase</keyword>
<dbReference type="InterPro" id="IPR036397">
    <property type="entry name" value="RNaseH_sf"/>
</dbReference>
<dbReference type="PROSITE" id="PS50994">
    <property type="entry name" value="INTEGRASE"/>
    <property type="match status" value="1"/>
</dbReference>
<dbReference type="InterPro" id="IPR012337">
    <property type="entry name" value="RNaseH-like_sf"/>
</dbReference>
<keyword evidence="8" id="KW-0808">Transferase</keyword>
<evidence type="ECO:0000313" key="11">
    <source>
        <dbReference type="EMBL" id="OWY98132.1"/>
    </source>
</evidence>
<dbReference type="PANTHER" id="PTHR42648:SF11">
    <property type="entry name" value="TRANSPOSON TY4-P GAG-POL POLYPROTEIN"/>
    <property type="match status" value="1"/>
</dbReference>
<dbReference type="STRING" id="4795.A0A225UYT3"/>
<evidence type="ECO:0000256" key="6">
    <source>
        <dbReference type="ARBA" id="ARBA00022908"/>
    </source>
</evidence>
<keyword evidence="6" id="KW-0229">DNA integration</keyword>
<name>A0A225UYT3_9STRA</name>
<dbReference type="GO" id="GO:0003964">
    <property type="term" value="F:RNA-directed DNA polymerase activity"/>
    <property type="evidence" value="ECO:0007669"/>
    <property type="project" value="UniProtKB-KW"/>
</dbReference>
<evidence type="ECO:0000256" key="8">
    <source>
        <dbReference type="ARBA" id="ARBA00022932"/>
    </source>
</evidence>
<organism evidence="11 12">
    <name type="scientific">Phytophthora megakarya</name>
    <dbReference type="NCBI Taxonomy" id="4795"/>
    <lineage>
        <taxon>Eukaryota</taxon>
        <taxon>Sar</taxon>
        <taxon>Stramenopiles</taxon>
        <taxon>Oomycota</taxon>
        <taxon>Peronosporomycetes</taxon>
        <taxon>Peronosporales</taxon>
        <taxon>Peronosporaceae</taxon>
        <taxon>Phytophthora</taxon>
    </lineage>
</organism>
<evidence type="ECO:0000256" key="3">
    <source>
        <dbReference type="ARBA" id="ARBA00022759"/>
    </source>
</evidence>
<protein>
    <submittedName>
        <fullName evidence="11">Gag-pol Polyprotein</fullName>
    </submittedName>
</protein>
<dbReference type="EMBL" id="NBNE01009711">
    <property type="protein sequence ID" value="OWY98132.1"/>
    <property type="molecule type" value="Genomic_DNA"/>
</dbReference>
<keyword evidence="3" id="KW-0255">Endonuclease</keyword>
<evidence type="ECO:0000256" key="2">
    <source>
        <dbReference type="ARBA" id="ARBA00022723"/>
    </source>
</evidence>
<evidence type="ECO:0000256" key="7">
    <source>
        <dbReference type="ARBA" id="ARBA00022918"/>
    </source>
</evidence>
<dbReference type="Gene3D" id="3.30.420.10">
    <property type="entry name" value="Ribonuclease H-like superfamily/Ribonuclease H"/>
    <property type="match status" value="1"/>
</dbReference>
<evidence type="ECO:0000259" key="10">
    <source>
        <dbReference type="PROSITE" id="PS50994"/>
    </source>
</evidence>
<keyword evidence="12" id="KW-1185">Reference proteome</keyword>
<dbReference type="InterPro" id="IPR001584">
    <property type="entry name" value="Integrase_cat-core"/>
</dbReference>
<keyword evidence="2" id="KW-0479">Metal-binding</keyword>
<dbReference type="GO" id="GO:0003676">
    <property type="term" value="F:nucleic acid binding"/>
    <property type="evidence" value="ECO:0007669"/>
    <property type="project" value="InterPro"/>
</dbReference>
<sequence>MFQCFLENKASVETKHNRSLRRFVSDNGGEYLDGAFAKYCRDHGIQRHTTIAHPPEQNGVAEVRFRILFNKVRTILISSGSPKQLWGEAVLAMVYTYNRTLASGIDITPYER</sequence>
<evidence type="ECO:0000313" key="12">
    <source>
        <dbReference type="Proteomes" id="UP000198211"/>
    </source>
</evidence>
<dbReference type="PANTHER" id="PTHR42648">
    <property type="entry name" value="TRANSPOSASE, PUTATIVE-RELATED"/>
    <property type="match status" value="1"/>
</dbReference>
<keyword evidence="8" id="KW-0239">DNA-directed DNA polymerase</keyword>
<dbReference type="GO" id="GO:0046872">
    <property type="term" value="F:metal ion binding"/>
    <property type="evidence" value="ECO:0007669"/>
    <property type="project" value="UniProtKB-KW"/>
</dbReference>
<evidence type="ECO:0000256" key="4">
    <source>
        <dbReference type="ARBA" id="ARBA00022801"/>
    </source>
</evidence>
<dbReference type="AlphaFoldDB" id="A0A225UYT3"/>
<evidence type="ECO:0000256" key="1">
    <source>
        <dbReference type="ARBA" id="ARBA00022722"/>
    </source>
</evidence>
<proteinExistence type="predicted"/>
<keyword evidence="1" id="KW-0540">Nuclease</keyword>
<gene>
    <name evidence="11" type="ORF">PHMEG_00031177</name>
</gene>
<evidence type="ECO:0000256" key="5">
    <source>
        <dbReference type="ARBA" id="ARBA00022842"/>
    </source>
</evidence>
<dbReference type="GO" id="GO:0003887">
    <property type="term" value="F:DNA-directed DNA polymerase activity"/>
    <property type="evidence" value="ECO:0007669"/>
    <property type="project" value="UniProtKB-KW"/>
</dbReference>
<keyword evidence="8" id="KW-0548">Nucleotidyltransferase</keyword>
<evidence type="ECO:0000256" key="9">
    <source>
        <dbReference type="ARBA" id="ARBA00023172"/>
    </source>
</evidence>
<keyword evidence="9" id="KW-0233">DNA recombination</keyword>
<dbReference type="GO" id="GO:0004519">
    <property type="term" value="F:endonuclease activity"/>
    <property type="evidence" value="ECO:0007669"/>
    <property type="project" value="UniProtKB-KW"/>
</dbReference>
<reference evidence="12" key="1">
    <citation type="submission" date="2017-03" db="EMBL/GenBank/DDBJ databases">
        <title>Phytopthora megakarya and P. palmivora, two closely related causual agents of cacao black pod achieved similar genome size and gene model numbers by different mechanisms.</title>
        <authorList>
            <person name="Ali S."/>
            <person name="Shao J."/>
            <person name="Larry D.J."/>
            <person name="Kronmiller B."/>
            <person name="Shen D."/>
            <person name="Strem M.D."/>
            <person name="Melnick R.L."/>
            <person name="Guiltinan M.J."/>
            <person name="Tyler B.M."/>
            <person name="Meinhardt L.W."/>
            <person name="Bailey B.A."/>
        </authorList>
    </citation>
    <scope>NUCLEOTIDE SEQUENCE [LARGE SCALE GENOMIC DNA]</scope>
    <source>
        <strain evidence="12">zdho120</strain>
    </source>
</reference>
<dbReference type="GO" id="GO:0006310">
    <property type="term" value="P:DNA recombination"/>
    <property type="evidence" value="ECO:0007669"/>
    <property type="project" value="UniProtKB-KW"/>
</dbReference>
<keyword evidence="4" id="KW-0378">Hydrolase</keyword>
<feature type="domain" description="Integrase catalytic" evidence="10">
    <location>
        <begin position="1"/>
        <end position="112"/>
    </location>
</feature>
<dbReference type="InterPro" id="IPR039537">
    <property type="entry name" value="Retrotran_Ty1/copia-like"/>
</dbReference>
<dbReference type="GO" id="GO:0016787">
    <property type="term" value="F:hydrolase activity"/>
    <property type="evidence" value="ECO:0007669"/>
    <property type="project" value="UniProtKB-KW"/>
</dbReference>
<keyword evidence="5" id="KW-0460">Magnesium</keyword>
<dbReference type="OrthoDB" id="89199at2759"/>
<dbReference type="SUPFAM" id="SSF53098">
    <property type="entry name" value="Ribonuclease H-like"/>
    <property type="match status" value="1"/>
</dbReference>
<dbReference type="GO" id="GO:0015074">
    <property type="term" value="P:DNA integration"/>
    <property type="evidence" value="ECO:0007669"/>
    <property type="project" value="UniProtKB-KW"/>
</dbReference>
<dbReference type="Proteomes" id="UP000198211">
    <property type="component" value="Unassembled WGS sequence"/>
</dbReference>
<accession>A0A225UYT3</accession>
<comment type="caution">
    <text evidence="11">The sequence shown here is derived from an EMBL/GenBank/DDBJ whole genome shotgun (WGS) entry which is preliminary data.</text>
</comment>